<organism evidence="1 2">
    <name type="scientific">Vasconcelosia minhoensis LEGE 07310</name>
    <dbReference type="NCBI Taxonomy" id="915328"/>
    <lineage>
        <taxon>Bacteria</taxon>
        <taxon>Bacillati</taxon>
        <taxon>Cyanobacteriota</taxon>
        <taxon>Cyanophyceae</taxon>
        <taxon>Nodosilineales</taxon>
        <taxon>Cymatolegaceae</taxon>
        <taxon>Vasconcelosia</taxon>
        <taxon>Vasconcelosia minhoensis</taxon>
    </lineage>
</organism>
<dbReference type="RefSeq" id="WP_193906852.1">
    <property type="nucleotide sequence ID" value="NZ_JADEXG010000021.1"/>
</dbReference>
<protein>
    <submittedName>
        <fullName evidence="1">Uncharacterized protein</fullName>
    </submittedName>
</protein>
<dbReference type="EMBL" id="JADEXG010000021">
    <property type="protein sequence ID" value="MBE9077752.1"/>
    <property type="molecule type" value="Genomic_DNA"/>
</dbReference>
<dbReference type="Proteomes" id="UP000636505">
    <property type="component" value="Unassembled WGS sequence"/>
</dbReference>
<dbReference type="AlphaFoldDB" id="A0A8J7DBI0"/>
<proteinExistence type="predicted"/>
<comment type="caution">
    <text evidence="1">The sequence shown here is derived from an EMBL/GenBank/DDBJ whole genome shotgun (WGS) entry which is preliminary data.</text>
</comment>
<accession>A0A8J7DBI0</accession>
<evidence type="ECO:0000313" key="1">
    <source>
        <dbReference type="EMBL" id="MBE9077752.1"/>
    </source>
</evidence>
<keyword evidence="2" id="KW-1185">Reference proteome</keyword>
<reference evidence="1" key="1">
    <citation type="submission" date="2020-10" db="EMBL/GenBank/DDBJ databases">
        <authorList>
            <person name="Castelo-Branco R."/>
            <person name="Eusebio N."/>
            <person name="Adriana R."/>
            <person name="Vieira A."/>
            <person name="Brugerolle De Fraissinette N."/>
            <person name="Rezende De Castro R."/>
            <person name="Schneider M.P."/>
            <person name="Vasconcelos V."/>
            <person name="Leao P.N."/>
        </authorList>
    </citation>
    <scope>NUCLEOTIDE SEQUENCE</scope>
    <source>
        <strain evidence="1">LEGE 07310</strain>
    </source>
</reference>
<sequence>MRSAWAETILRASKNPIWLIILNKEELSAERVQEITQSLPKEMKQIWEQS</sequence>
<evidence type="ECO:0000313" key="2">
    <source>
        <dbReference type="Proteomes" id="UP000636505"/>
    </source>
</evidence>
<name>A0A8J7DBI0_9CYAN</name>
<gene>
    <name evidence="1" type="ORF">IQ241_10660</name>
</gene>